<keyword evidence="6 10" id="KW-0406">Ion transport</keyword>
<comment type="function">
    <text evidence="10">Forms passive diffusion pores that allow small molecular weight hydrophilic materials across the outer membrane.</text>
</comment>
<dbReference type="Proteomes" id="UP000199229">
    <property type="component" value="Unassembled WGS sequence"/>
</dbReference>
<dbReference type="GO" id="GO:0009279">
    <property type="term" value="C:cell outer membrane"/>
    <property type="evidence" value="ECO:0007669"/>
    <property type="project" value="UniProtKB-SubCell"/>
</dbReference>
<evidence type="ECO:0000256" key="10">
    <source>
        <dbReference type="RuleBase" id="RU364005"/>
    </source>
</evidence>
<dbReference type="OrthoDB" id="8255413at2"/>
<dbReference type="EMBL" id="FOPM01000010">
    <property type="protein sequence ID" value="SFG76287.1"/>
    <property type="molecule type" value="Genomic_DNA"/>
</dbReference>
<keyword evidence="9 10" id="KW-0998">Cell outer membrane</keyword>
<evidence type="ECO:0000256" key="3">
    <source>
        <dbReference type="ARBA" id="ARBA00022452"/>
    </source>
</evidence>
<dbReference type="AlphaFoldDB" id="A0A1I2UKW2"/>
<feature type="signal peptide" evidence="10">
    <location>
        <begin position="1"/>
        <end position="28"/>
    </location>
</feature>
<evidence type="ECO:0000313" key="11">
    <source>
        <dbReference type="EMBL" id="SFG76287.1"/>
    </source>
</evidence>
<dbReference type="STRING" id="582675.SAMN05192565_11077"/>
<dbReference type="Pfam" id="PF02530">
    <property type="entry name" value="Porin_2"/>
    <property type="match status" value="1"/>
</dbReference>
<evidence type="ECO:0000313" key="12">
    <source>
        <dbReference type="Proteomes" id="UP000199229"/>
    </source>
</evidence>
<keyword evidence="2 10" id="KW-0813">Transport</keyword>
<accession>A0A1I2UKW2</accession>
<organism evidence="11 12">
    <name type="scientific">Methylobacterium gossipiicola</name>
    <dbReference type="NCBI Taxonomy" id="582675"/>
    <lineage>
        <taxon>Bacteria</taxon>
        <taxon>Pseudomonadati</taxon>
        <taxon>Pseudomonadota</taxon>
        <taxon>Alphaproteobacteria</taxon>
        <taxon>Hyphomicrobiales</taxon>
        <taxon>Methylobacteriaceae</taxon>
        <taxon>Methylobacterium</taxon>
    </lineage>
</organism>
<keyword evidence="8 10" id="KW-0472">Membrane</keyword>
<evidence type="ECO:0000256" key="9">
    <source>
        <dbReference type="ARBA" id="ARBA00023237"/>
    </source>
</evidence>
<keyword evidence="12" id="KW-1185">Reference proteome</keyword>
<keyword evidence="5 10" id="KW-0732">Signal</keyword>
<feature type="chain" id="PRO_5011331425" description="Porin" evidence="10">
    <location>
        <begin position="29"/>
        <end position="106"/>
    </location>
</feature>
<dbReference type="GO" id="GO:0015288">
    <property type="term" value="F:porin activity"/>
    <property type="evidence" value="ECO:0007669"/>
    <property type="project" value="UniProtKB-KW"/>
</dbReference>
<comment type="subcellular location">
    <subcellularLocation>
        <location evidence="10">Cell outer membrane</location>
        <topology evidence="10">Multi-pass membrane protein</topology>
    </subcellularLocation>
</comment>
<sequence length="106" mass="10473">MQSFLRRGSVIAGFVCLGVLTAMGSAKAACPSGPGFVAVPGSDTCLRLSGRVAAGATVGRHQPAGSGAGTGAEGRLSIDARTATEAGPVRAFVRLGAGQRRSGPFD</sequence>
<evidence type="ECO:0000256" key="7">
    <source>
        <dbReference type="ARBA" id="ARBA00023114"/>
    </source>
</evidence>
<comment type="similarity">
    <text evidence="1 10">Belongs to the alphaproteobacteria porin family.</text>
</comment>
<comment type="domain">
    <text evidence="10">Consists of 16-stranded beta-barrel sheets, with large surface-exposed loops, that form a transmembrane pore at the center of each barrel. The pore is partially ocluded by a peptide loop that folds into the pore lumen.</text>
</comment>
<keyword evidence="3 10" id="KW-1134">Transmembrane beta strand</keyword>
<evidence type="ECO:0000256" key="8">
    <source>
        <dbReference type="ARBA" id="ARBA00023136"/>
    </source>
</evidence>
<gene>
    <name evidence="11" type="ORF">SAMN05192565_11077</name>
</gene>
<proteinExistence type="inferred from homology"/>
<dbReference type="GO" id="GO:0006811">
    <property type="term" value="P:monoatomic ion transport"/>
    <property type="evidence" value="ECO:0007669"/>
    <property type="project" value="UniProtKB-KW"/>
</dbReference>
<dbReference type="GO" id="GO:0046930">
    <property type="term" value="C:pore complex"/>
    <property type="evidence" value="ECO:0007669"/>
    <property type="project" value="UniProtKB-KW"/>
</dbReference>
<name>A0A1I2UKW2_9HYPH</name>
<dbReference type="RefSeq" id="WP_143103733.1">
    <property type="nucleotide sequence ID" value="NZ_FOPM01000010.1"/>
</dbReference>
<evidence type="ECO:0000256" key="4">
    <source>
        <dbReference type="ARBA" id="ARBA00022692"/>
    </source>
</evidence>
<evidence type="ECO:0000256" key="5">
    <source>
        <dbReference type="ARBA" id="ARBA00022729"/>
    </source>
</evidence>
<evidence type="ECO:0000256" key="1">
    <source>
        <dbReference type="ARBA" id="ARBA00009521"/>
    </source>
</evidence>
<evidence type="ECO:0000256" key="2">
    <source>
        <dbReference type="ARBA" id="ARBA00022448"/>
    </source>
</evidence>
<evidence type="ECO:0000256" key="6">
    <source>
        <dbReference type="ARBA" id="ARBA00023065"/>
    </source>
</evidence>
<reference evidence="12" key="1">
    <citation type="submission" date="2016-10" db="EMBL/GenBank/DDBJ databases">
        <authorList>
            <person name="Varghese N."/>
            <person name="Submissions S."/>
        </authorList>
    </citation>
    <scope>NUCLEOTIDE SEQUENCE [LARGE SCALE GENOMIC DNA]</scope>
    <source>
        <strain evidence="12">Gh-105</strain>
    </source>
</reference>
<keyword evidence="4 10" id="KW-0812">Transmembrane</keyword>
<keyword evidence="7 10" id="KW-0626">Porin</keyword>
<protein>
    <recommendedName>
        <fullName evidence="10">Porin</fullName>
    </recommendedName>
</protein>
<dbReference type="InterPro" id="IPR003684">
    <property type="entry name" value="Porin_alphabac"/>
</dbReference>